<proteinExistence type="predicted"/>
<dbReference type="EMBL" id="CAJNOK010017316">
    <property type="protein sequence ID" value="CAF1261750.1"/>
    <property type="molecule type" value="Genomic_DNA"/>
</dbReference>
<protein>
    <submittedName>
        <fullName evidence="1">Uncharacterized protein</fullName>
    </submittedName>
</protein>
<gene>
    <name evidence="1" type="ORF">OVA965_LOCUS26762</name>
    <name evidence="2" type="ORF">TMI583_LOCUS27504</name>
</gene>
<dbReference type="AlphaFoldDB" id="A0A8S2EX23"/>
<feature type="non-terminal residue" evidence="1">
    <location>
        <position position="1"/>
    </location>
</feature>
<reference evidence="1" key="1">
    <citation type="submission" date="2021-02" db="EMBL/GenBank/DDBJ databases">
        <authorList>
            <person name="Nowell W R."/>
        </authorList>
    </citation>
    <scope>NUCLEOTIDE SEQUENCE</scope>
</reference>
<evidence type="ECO:0000313" key="3">
    <source>
        <dbReference type="Proteomes" id="UP000677228"/>
    </source>
</evidence>
<evidence type="ECO:0000313" key="1">
    <source>
        <dbReference type="EMBL" id="CAF1261750.1"/>
    </source>
</evidence>
<dbReference type="EMBL" id="CAJOBA010038872">
    <property type="protein sequence ID" value="CAF4068286.1"/>
    <property type="molecule type" value="Genomic_DNA"/>
</dbReference>
<accession>A0A8S2EX23</accession>
<sequence>MKYSSAQLCLGSKSHYYALRSLLSTRYPLENISNKLSEGEASADDEEHLKLSFRDSHSFMHSIGDLTAKIRQKWSRIFIYKDLEEFTNDERGGGKTSDSFYDTFPEAEFEARAYGFSAKAGSVVNEELADFVDKNYYELNSTTKTDDDLI</sequence>
<name>A0A8S2EX23_9BILA</name>
<evidence type="ECO:0000313" key="2">
    <source>
        <dbReference type="EMBL" id="CAF4068286.1"/>
    </source>
</evidence>
<comment type="caution">
    <text evidence="1">The sequence shown here is derived from an EMBL/GenBank/DDBJ whole genome shotgun (WGS) entry which is preliminary data.</text>
</comment>
<dbReference type="Proteomes" id="UP000677228">
    <property type="component" value="Unassembled WGS sequence"/>
</dbReference>
<organism evidence="1 3">
    <name type="scientific">Didymodactylos carnosus</name>
    <dbReference type="NCBI Taxonomy" id="1234261"/>
    <lineage>
        <taxon>Eukaryota</taxon>
        <taxon>Metazoa</taxon>
        <taxon>Spiralia</taxon>
        <taxon>Gnathifera</taxon>
        <taxon>Rotifera</taxon>
        <taxon>Eurotatoria</taxon>
        <taxon>Bdelloidea</taxon>
        <taxon>Philodinida</taxon>
        <taxon>Philodinidae</taxon>
        <taxon>Didymodactylos</taxon>
    </lineage>
</organism>
<dbReference type="Proteomes" id="UP000682733">
    <property type="component" value="Unassembled WGS sequence"/>
</dbReference>